<evidence type="ECO:0000313" key="3">
    <source>
        <dbReference type="EMBL" id="PSB05259.1"/>
    </source>
</evidence>
<organism evidence="3 4">
    <name type="scientific">Merismopedia glauca CCAP 1448/3</name>
    <dbReference type="NCBI Taxonomy" id="1296344"/>
    <lineage>
        <taxon>Bacteria</taxon>
        <taxon>Bacillati</taxon>
        <taxon>Cyanobacteriota</taxon>
        <taxon>Cyanophyceae</taxon>
        <taxon>Synechococcales</taxon>
        <taxon>Merismopediaceae</taxon>
        <taxon>Merismopedia</taxon>
    </lineage>
</organism>
<sequence length="343" mass="39329">MTSENIRYRADIINTQVITNDNAKRLGVVKDLLVDIDRREVVALGLRDNLLSVAGMPRYMVVESIRQWGDVILVDNEDAIEDIDVDAYSSLINSEVITETGEMLGKVRGFKFDVETGKLTSIIIATLGLPQIPDRVLSTYELSIEEVVSSGPNRLIVFEGAEERLMQLTVGFLERIGIGKPPWERDDEDGYYTPQVRPDNQLGPGAPIRQQVSPPPRRSQTPVKQKSWDEDDYEEQPLQPLPRRQREADYYEEEYAEDNWSEATNTTRKPRYQQAPYPQPPEPVQKAPQPQANPPKDEDDYRYDDDVEGDLWAEQNEPAAYKPQKLNITDKTKQPEYEEEELY</sequence>
<dbReference type="Gene3D" id="2.30.30.240">
    <property type="entry name" value="PRC-barrel domain"/>
    <property type="match status" value="2"/>
</dbReference>
<dbReference type="Proteomes" id="UP000238762">
    <property type="component" value="Unassembled WGS sequence"/>
</dbReference>
<feature type="region of interest" description="Disordered" evidence="1">
    <location>
        <begin position="179"/>
        <end position="343"/>
    </location>
</feature>
<reference evidence="3 4" key="1">
    <citation type="submission" date="2018-02" db="EMBL/GenBank/DDBJ databases">
        <authorList>
            <person name="Cohen D.B."/>
            <person name="Kent A.D."/>
        </authorList>
    </citation>
    <scope>NUCLEOTIDE SEQUENCE [LARGE SCALE GENOMIC DNA]</scope>
    <source>
        <strain evidence="3 4">CCAP 1448/3</strain>
    </source>
</reference>
<feature type="compositionally biased region" description="Acidic residues" evidence="1">
    <location>
        <begin position="297"/>
        <end position="311"/>
    </location>
</feature>
<evidence type="ECO:0000259" key="2">
    <source>
        <dbReference type="Pfam" id="PF05239"/>
    </source>
</evidence>
<dbReference type="PANTHER" id="PTHR36740:SF1">
    <property type="entry name" value="PRC-BARREL DOMAIN-CONTAINING PROTEIN"/>
    <property type="match status" value="1"/>
</dbReference>
<feature type="domain" description="PRC-barrel" evidence="2">
    <location>
        <begin position="85"/>
        <end position="163"/>
    </location>
</feature>
<dbReference type="AlphaFoldDB" id="A0A2T1CAJ8"/>
<keyword evidence="4" id="KW-1185">Reference proteome</keyword>
<proteinExistence type="predicted"/>
<accession>A0A2T1CAJ8</accession>
<dbReference type="PANTHER" id="PTHR36740">
    <property type="entry name" value="PRC DOMAIN-CONTAINING PROTEIN"/>
    <property type="match status" value="1"/>
</dbReference>
<comment type="caution">
    <text evidence="3">The sequence shown here is derived from an EMBL/GenBank/DDBJ whole genome shotgun (WGS) entry which is preliminary data.</text>
</comment>
<feature type="domain" description="PRC-barrel" evidence="2">
    <location>
        <begin position="5"/>
        <end position="76"/>
    </location>
</feature>
<dbReference type="EMBL" id="PVWJ01000001">
    <property type="protein sequence ID" value="PSB05259.1"/>
    <property type="molecule type" value="Genomic_DNA"/>
</dbReference>
<evidence type="ECO:0000313" key="4">
    <source>
        <dbReference type="Proteomes" id="UP000238762"/>
    </source>
</evidence>
<reference evidence="3 4" key="2">
    <citation type="submission" date="2018-03" db="EMBL/GenBank/DDBJ databases">
        <title>The ancient ancestry and fast evolution of plastids.</title>
        <authorList>
            <person name="Moore K.R."/>
            <person name="Magnabosco C."/>
            <person name="Momper L."/>
            <person name="Gold D.A."/>
            <person name="Bosak T."/>
            <person name="Fournier G.P."/>
        </authorList>
    </citation>
    <scope>NUCLEOTIDE SEQUENCE [LARGE SCALE GENOMIC DNA]</scope>
    <source>
        <strain evidence="3 4">CCAP 1448/3</strain>
    </source>
</reference>
<feature type="compositionally biased region" description="Acidic residues" evidence="1">
    <location>
        <begin position="250"/>
        <end position="260"/>
    </location>
</feature>
<dbReference type="SUPFAM" id="SSF50346">
    <property type="entry name" value="PRC-barrel domain"/>
    <property type="match status" value="2"/>
</dbReference>
<name>A0A2T1CAJ8_9CYAN</name>
<dbReference type="OrthoDB" id="570311at2"/>
<dbReference type="Pfam" id="PF05239">
    <property type="entry name" value="PRC"/>
    <property type="match status" value="2"/>
</dbReference>
<dbReference type="InterPro" id="IPR011033">
    <property type="entry name" value="PRC_barrel-like_sf"/>
</dbReference>
<dbReference type="RefSeq" id="WP_106286642.1">
    <property type="nucleotide sequence ID" value="NZ_CAWNTC010000090.1"/>
</dbReference>
<gene>
    <name evidence="3" type="ORF">C7B64_00190</name>
</gene>
<protein>
    <submittedName>
        <fullName evidence="3">Photosystem reaction center subunit H</fullName>
    </submittedName>
</protein>
<dbReference type="InterPro" id="IPR027275">
    <property type="entry name" value="PRC-brl_dom"/>
</dbReference>
<evidence type="ECO:0000256" key="1">
    <source>
        <dbReference type="SAM" id="MobiDB-lite"/>
    </source>
</evidence>